<proteinExistence type="inferred from homology"/>
<dbReference type="STRING" id="3988.B9RY62"/>
<feature type="signal peptide" evidence="2">
    <location>
        <begin position="1"/>
        <end position="25"/>
    </location>
</feature>
<sequence>MKFFFATLLLCFFLLSSSFLVPVMAKSLFCANKCNDRCARAGVKDRCIKYCEICCAECKCVPSGTYGNKLECPCYRDKKNSKGKSKCP</sequence>
<dbReference type="eggNOG" id="ENOG502S46W">
    <property type="taxonomic scope" value="Eukaryota"/>
</dbReference>
<protein>
    <submittedName>
        <fullName evidence="3">GAST1 protein, putative</fullName>
    </submittedName>
</protein>
<reference evidence="4" key="1">
    <citation type="journal article" date="2010" name="Nat. Biotechnol.">
        <title>Draft genome sequence of the oilseed species Ricinus communis.</title>
        <authorList>
            <person name="Chan A.P."/>
            <person name="Crabtree J."/>
            <person name="Zhao Q."/>
            <person name="Lorenzi H."/>
            <person name="Orvis J."/>
            <person name="Puiu D."/>
            <person name="Melake-Berhan A."/>
            <person name="Jones K.M."/>
            <person name="Redman J."/>
            <person name="Chen G."/>
            <person name="Cahoon E.B."/>
            <person name="Gedil M."/>
            <person name="Stanke M."/>
            <person name="Haas B.J."/>
            <person name="Wortman J.R."/>
            <person name="Fraser-Liggett C.M."/>
            <person name="Ravel J."/>
            <person name="Rabinowicz P.D."/>
        </authorList>
    </citation>
    <scope>NUCLEOTIDE SEQUENCE [LARGE SCALE GENOMIC DNA]</scope>
    <source>
        <strain evidence="4">cv. Hale</strain>
    </source>
</reference>
<comment type="similarity">
    <text evidence="1">Belongs to the GASA family.</text>
</comment>
<dbReference type="PANTHER" id="PTHR23201:SF118">
    <property type="entry name" value="GIBBERELLIN STIMULATED TRANSCRIPT RELATED PROTEIN 1"/>
    <property type="match status" value="1"/>
</dbReference>
<evidence type="ECO:0000313" key="4">
    <source>
        <dbReference type="Proteomes" id="UP000008311"/>
    </source>
</evidence>
<accession>B9RY62</accession>
<dbReference type="EMBL" id="EQ973830">
    <property type="protein sequence ID" value="EEF43571.1"/>
    <property type="molecule type" value="Genomic_DNA"/>
</dbReference>
<dbReference type="FunCoup" id="B9RY62">
    <property type="interactions" value="207"/>
</dbReference>
<dbReference type="InParanoid" id="B9RY62"/>
<gene>
    <name evidence="3" type="ORF">RCOM_0810460</name>
</gene>
<keyword evidence="2" id="KW-0732">Signal</keyword>
<dbReference type="OrthoDB" id="847210at2759"/>
<name>B9RY62_RICCO</name>
<dbReference type="AlphaFoldDB" id="B9RY62"/>
<dbReference type="InterPro" id="IPR003854">
    <property type="entry name" value="GASA"/>
</dbReference>
<evidence type="ECO:0000256" key="2">
    <source>
        <dbReference type="SAM" id="SignalP"/>
    </source>
</evidence>
<dbReference type="Proteomes" id="UP000008311">
    <property type="component" value="Unassembled WGS sequence"/>
</dbReference>
<evidence type="ECO:0000313" key="3">
    <source>
        <dbReference type="EMBL" id="EEF43571.1"/>
    </source>
</evidence>
<dbReference type="PANTHER" id="PTHR23201">
    <property type="entry name" value="EXTENSIN, PROLINE-RICH PROTEIN"/>
    <property type="match status" value="1"/>
</dbReference>
<dbReference type="Pfam" id="PF02704">
    <property type="entry name" value="GASA"/>
    <property type="match status" value="1"/>
</dbReference>
<evidence type="ECO:0000256" key="1">
    <source>
        <dbReference type="ARBA" id="ARBA00010582"/>
    </source>
</evidence>
<organism evidence="3 4">
    <name type="scientific">Ricinus communis</name>
    <name type="common">Castor bean</name>
    <dbReference type="NCBI Taxonomy" id="3988"/>
    <lineage>
        <taxon>Eukaryota</taxon>
        <taxon>Viridiplantae</taxon>
        <taxon>Streptophyta</taxon>
        <taxon>Embryophyta</taxon>
        <taxon>Tracheophyta</taxon>
        <taxon>Spermatophyta</taxon>
        <taxon>Magnoliopsida</taxon>
        <taxon>eudicotyledons</taxon>
        <taxon>Gunneridae</taxon>
        <taxon>Pentapetalae</taxon>
        <taxon>rosids</taxon>
        <taxon>fabids</taxon>
        <taxon>Malpighiales</taxon>
        <taxon>Euphorbiaceae</taxon>
        <taxon>Acalyphoideae</taxon>
        <taxon>Acalypheae</taxon>
        <taxon>Ricinus</taxon>
    </lineage>
</organism>
<keyword evidence="4" id="KW-1185">Reference proteome</keyword>
<feature type="chain" id="PRO_5002891073" evidence="2">
    <location>
        <begin position="26"/>
        <end position="88"/>
    </location>
</feature>
<dbReference type="KEGG" id="rcu:8280979"/>